<evidence type="ECO:0000256" key="3">
    <source>
        <dbReference type="ARBA" id="ARBA00022679"/>
    </source>
</evidence>
<dbReference type="PANTHER" id="PTHR33841:SF1">
    <property type="entry name" value="DNA METHYLTRANSFERASE A"/>
    <property type="match status" value="1"/>
</dbReference>
<dbReference type="InterPro" id="IPR029063">
    <property type="entry name" value="SAM-dependent_MTases_sf"/>
</dbReference>
<keyword evidence="3" id="KW-0808">Transferase</keyword>
<dbReference type="InterPro" id="IPR053980">
    <property type="entry name" value="ISP_coupler"/>
</dbReference>
<dbReference type="InterPro" id="IPR002052">
    <property type="entry name" value="DNA_methylase_N6_adenine_CS"/>
</dbReference>
<gene>
    <name evidence="9" type="ORF">JI748_13820</name>
</gene>
<dbReference type="Gene3D" id="3.40.50.150">
    <property type="entry name" value="Vaccinia Virus protein VP39"/>
    <property type="match status" value="1"/>
</dbReference>
<feature type="domain" description="Type ISP restriction-modification enzyme coupler" evidence="8">
    <location>
        <begin position="157"/>
        <end position="276"/>
    </location>
</feature>
<organism evidence="9 10">
    <name type="scientific">Devosia rhizoryzae</name>
    <dbReference type="NCBI Taxonomy" id="2774137"/>
    <lineage>
        <taxon>Bacteria</taxon>
        <taxon>Pseudomonadati</taxon>
        <taxon>Pseudomonadota</taxon>
        <taxon>Alphaproteobacteria</taxon>
        <taxon>Hyphomicrobiales</taxon>
        <taxon>Devosiaceae</taxon>
        <taxon>Devosia</taxon>
    </lineage>
</organism>
<name>A0ABX7C7X4_9HYPH</name>
<sequence>MSRQLINDYFNEIDRLRKFSGTNTEGVVSEAFKDLLKAWSRQKNLVFIAQYEFPSPQKNRIRPDGTILHDLRVPLGYWEAKDEDDDLDVEIDKKLRKGYPQDNIIFEDSREAVLIQNRQPVMRCRMTDGDELLRLLNLFFGYERQEIAEFRRAVAQFQTDLPAVLEALRGKINDAYDSNAGFKDAAVVFLEHAKETINPTLTDADVREMLIQHILTEEIFTRVFNEDDFHRENNIAKQLYALEGKFFTGATKRETLRGLEPYYATIRSTAALITRHSEKQAFLKVIYEGFYKVYNPKAADRLGVVYTPNEIVKFMIEGADWLTQKHFGKALIDRDVEILDPATGTGTFICELLEHFRGQPEKLAHKYKEELHANEVAILPYYVANLNIEATYAAITGQYAEFPSLCFVDTLDNVSGLGIKRGHQHDLFAGMSEENIERVKRQNRKKISVVIGNPPYNANQQNENDNNKNRTYPHIDAAIKSTYIAQSTAQKTKVYDMYARFFRWASDRLGDEGVLAFVTNRSFVDSRTFDGFRKVVAQDFAEIYVVDLGGDVRANPKLSGTKNNVFGIQTGVAISFFVRKGKKGSGRIYYSRRPEMDTAEEKLAFLAANPAERLSFKRVEPDKRSNWVNLAENDWDDLIPVADKETKATKWPSRERAVFKLFSLGLGTNRDEWAYDQSRENLSSKSAYFLDVYTSHMGHKAPKDFRNFEKSIKWTSELEKAVRNSVALSIWPPVFGEAAYRPFGRRWVNFAPLLVHRFYAQKSLFPSANRQENQAINFYSISSDKALATLATDQVIDLGYLKQGNGGTFSLGRYRYTATGERIDNITSWGENKFIARYGKGVTKDDIFAYIYAVLHDPIYREKYAINLKREFPRIPFYPDFHQWVEWGQKLLDLHIGYEAVEPYPLNRIDTPDEKARSAGLSPKAMLKADKDNGAIRLDSETLLTGLPSQVWDYKLGNRSGVEWVLDQYKEKTPKDPTIREKFNTYRFADYKEKVVDVIGRVTRVSVETTAITEAMKTVRRGELSA</sequence>
<dbReference type="Pfam" id="PF22240">
    <property type="entry name" value="ISP_coupler"/>
    <property type="match status" value="1"/>
</dbReference>
<dbReference type="SUPFAM" id="SSF53335">
    <property type="entry name" value="S-adenosyl-L-methionine-dependent methyltransferases"/>
    <property type="match status" value="1"/>
</dbReference>
<dbReference type="RefSeq" id="WP_201631777.1">
    <property type="nucleotide sequence ID" value="NZ_CP068046.1"/>
</dbReference>
<evidence type="ECO:0000313" key="9">
    <source>
        <dbReference type="EMBL" id="QQR38817.1"/>
    </source>
</evidence>
<reference evidence="9 10" key="1">
    <citation type="submission" date="2021-01" db="EMBL/GenBank/DDBJ databases">
        <title>Genome seq and assembly of Devosia sp. LEGU1.</title>
        <authorList>
            <person name="Chhetri G."/>
        </authorList>
    </citation>
    <scope>NUCLEOTIDE SEQUENCE [LARGE SCALE GENOMIC DNA]</scope>
    <source>
        <strain evidence="9 10">LEGU1</strain>
    </source>
</reference>
<keyword evidence="2 9" id="KW-0489">Methyltransferase</keyword>
<dbReference type="InterPro" id="IPR011639">
    <property type="entry name" value="MethylTrfase_TaqI-like_dom"/>
</dbReference>
<dbReference type="Pfam" id="PF07669">
    <property type="entry name" value="Eco57I"/>
    <property type="match status" value="1"/>
</dbReference>
<dbReference type="InterPro" id="IPR041635">
    <property type="entry name" value="Type_ISP_LLaBIII_C"/>
</dbReference>
<dbReference type="Proteomes" id="UP000595857">
    <property type="component" value="Chromosome"/>
</dbReference>
<evidence type="ECO:0000313" key="10">
    <source>
        <dbReference type="Proteomes" id="UP000595857"/>
    </source>
</evidence>
<dbReference type="PROSITE" id="PS00092">
    <property type="entry name" value="N6_MTASE"/>
    <property type="match status" value="1"/>
</dbReference>
<protein>
    <recommendedName>
        <fullName evidence="1">site-specific DNA-methyltransferase (adenine-specific)</fullName>
        <ecNumber evidence="1">2.1.1.72</ecNumber>
    </recommendedName>
</protein>
<evidence type="ECO:0000256" key="4">
    <source>
        <dbReference type="ARBA" id="ARBA00022691"/>
    </source>
</evidence>
<comment type="catalytic activity">
    <reaction evidence="5">
        <text>a 2'-deoxyadenosine in DNA + S-adenosyl-L-methionine = an N(6)-methyl-2'-deoxyadenosine in DNA + S-adenosyl-L-homocysteine + H(+)</text>
        <dbReference type="Rhea" id="RHEA:15197"/>
        <dbReference type="Rhea" id="RHEA-COMP:12418"/>
        <dbReference type="Rhea" id="RHEA-COMP:12419"/>
        <dbReference type="ChEBI" id="CHEBI:15378"/>
        <dbReference type="ChEBI" id="CHEBI:57856"/>
        <dbReference type="ChEBI" id="CHEBI:59789"/>
        <dbReference type="ChEBI" id="CHEBI:90615"/>
        <dbReference type="ChEBI" id="CHEBI:90616"/>
        <dbReference type="EC" id="2.1.1.72"/>
    </reaction>
</comment>
<keyword evidence="4" id="KW-0949">S-adenosyl-L-methionine</keyword>
<dbReference type="PRINTS" id="PR00507">
    <property type="entry name" value="N12N6MTFRASE"/>
</dbReference>
<dbReference type="GO" id="GO:0008168">
    <property type="term" value="F:methyltransferase activity"/>
    <property type="evidence" value="ECO:0007669"/>
    <property type="project" value="UniProtKB-KW"/>
</dbReference>
<evidence type="ECO:0000256" key="2">
    <source>
        <dbReference type="ARBA" id="ARBA00022603"/>
    </source>
</evidence>
<dbReference type="GO" id="GO:0032259">
    <property type="term" value="P:methylation"/>
    <property type="evidence" value="ECO:0007669"/>
    <property type="project" value="UniProtKB-KW"/>
</dbReference>
<dbReference type="Pfam" id="PF18135">
    <property type="entry name" value="Type_ISP_C"/>
    <property type="match status" value="1"/>
</dbReference>
<dbReference type="PANTHER" id="PTHR33841">
    <property type="entry name" value="DNA METHYLTRANSFERASE YEEA-RELATED"/>
    <property type="match status" value="1"/>
</dbReference>
<accession>A0ABX7C7X4</accession>
<evidence type="ECO:0000256" key="1">
    <source>
        <dbReference type="ARBA" id="ARBA00011900"/>
    </source>
</evidence>
<evidence type="ECO:0000256" key="5">
    <source>
        <dbReference type="ARBA" id="ARBA00047942"/>
    </source>
</evidence>
<feature type="domain" description="Type ISP restriction-modification enzyme LLaBIII C-terminal specificity" evidence="7">
    <location>
        <begin position="658"/>
        <end position="997"/>
    </location>
</feature>
<dbReference type="InterPro" id="IPR050953">
    <property type="entry name" value="N4_N6_ade-DNA_methylase"/>
</dbReference>
<dbReference type="EMBL" id="CP068046">
    <property type="protein sequence ID" value="QQR38817.1"/>
    <property type="molecule type" value="Genomic_DNA"/>
</dbReference>
<evidence type="ECO:0000259" key="6">
    <source>
        <dbReference type="Pfam" id="PF07669"/>
    </source>
</evidence>
<evidence type="ECO:0000259" key="8">
    <source>
        <dbReference type="Pfam" id="PF22240"/>
    </source>
</evidence>
<keyword evidence="10" id="KW-1185">Reference proteome</keyword>
<feature type="domain" description="Type II methyltransferase M.TaqI-like" evidence="6">
    <location>
        <begin position="437"/>
        <end position="548"/>
    </location>
</feature>
<proteinExistence type="predicted"/>
<dbReference type="EC" id="2.1.1.72" evidence="1"/>
<evidence type="ECO:0000259" key="7">
    <source>
        <dbReference type="Pfam" id="PF18135"/>
    </source>
</evidence>